<dbReference type="Gene3D" id="3.90.1200.10">
    <property type="match status" value="1"/>
</dbReference>
<dbReference type="AlphaFoldDB" id="A0A8S4RSN7"/>
<dbReference type="OrthoDB" id="411145at2759"/>
<sequence length="721" mass="83341">MTDAQHILSEVLNRILDEKSYRPREVKIKPTTTDCTNYTTSLFLINASSPNRDDLKLFAKVACLGDKLRAELNATWMFETEIFVYSHLVIAYEDIQWKHNVPDEYKYTFPKFYGCNTKLGQETVVMENLIEAGFKAYNRFASVDWDHASAAVENIARFHALSFAFAKYYPEEFGRLTRHMEFRVVRMGEGELSEATTTIRERMVNNAIGLINEEQRAKVQAFLLKNQLRDKFNKPHGIPVIAHGDFRMCNMLFRRQIHFIIVTIINPLDISSQNEKGLDRSSTKCGLIDTTLPLERYGENSQTYRFPNDVFLHRLKQCRPIPSVVNQERNMADAEKTLRDLLDKILDDRNYRPREIEVKAIPTTGANYTSALFIVNVSSPDRDDLKLFAKVACIGETMRVRMHADWLYKTERVVYKQLVKIYEDIQKETNVPEEHKYVFPQFYGCNEELGEETVVMENLIAVGFKSYDRFKSIEWDSASIAVENLAKFHALSFAFAKYRPEEFEKLTADMLYEIGNPGDEPDENMMALWMTMVENAVGVVKEEHRERVRDFAMKNNLWNKFYKPIGKPVISHGDYRMSNLLFRTQGDSLQSIAVDYQTVHAGCPVSDLIYFIFTGSDEEFRRQHYERLLDHYHSSLVQALERLAVDPSVYTREKFDSDMKEMLPYAILLGVVVLPVVTVQADLAPNVQGDADVSDFVMAPNELYAQRFRGIANDCVRWGAI</sequence>
<feature type="domain" description="CHK kinase-like" evidence="1">
    <location>
        <begin position="454"/>
        <end position="642"/>
    </location>
</feature>
<dbReference type="Proteomes" id="UP000838756">
    <property type="component" value="Unassembled WGS sequence"/>
</dbReference>
<keyword evidence="3" id="KW-1185">Reference proteome</keyword>
<reference evidence="2" key="1">
    <citation type="submission" date="2022-03" db="EMBL/GenBank/DDBJ databases">
        <authorList>
            <person name="Lindestad O."/>
        </authorList>
    </citation>
    <scope>NUCLEOTIDE SEQUENCE</scope>
</reference>
<dbReference type="PANTHER" id="PTHR11012">
    <property type="entry name" value="PROTEIN KINASE-LIKE DOMAIN-CONTAINING"/>
    <property type="match status" value="1"/>
</dbReference>
<dbReference type="InterPro" id="IPR011009">
    <property type="entry name" value="Kinase-like_dom_sf"/>
</dbReference>
<evidence type="ECO:0000313" key="2">
    <source>
        <dbReference type="EMBL" id="CAH2240901.1"/>
    </source>
</evidence>
<proteinExistence type="predicted"/>
<dbReference type="SMART" id="SM00587">
    <property type="entry name" value="CHK"/>
    <property type="match status" value="1"/>
</dbReference>
<dbReference type="PANTHER" id="PTHR11012:SF54">
    <property type="entry name" value="CHK KINASE-LIKE DOMAIN-CONTAINING PROTEIN"/>
    <property type="match status" value="1"/>
</dbReference>
<evidence type="ECO:0000313" key="3">
    <source>
        <dbReference type="Proteomes" id="UP000838756"/>
    </source>
</evidence>
<evidence type="ECO:0000259" key="1">
    <source>
        <dbReference type="SMART" id="SM00587"/>
    </source>
</evidence>
<comment type="caution">
    <text evidence="2">The sequence shown here is derived from an EMBL/GenBank/DDBJ whole genome shotgun (WGS) entry which is preliminary data.</text>
</comment>
<organism evidence="2 3">
    <name type="scientific">Pararge aegeria aegeria</name>
    <dbReference type="NCBI Taxonomy" id="348720"/>
    <lineage>
        <taxon>Eukaryota</taxon>
        <taxon>Metazoa</taxon>
        <taxon>Ecdysozoa</taxon>
        <taxon>Arthropoda</taxon>
        <taxon>Hexapoda</taxon>
        <taxon>Insecta</taxon>
        <taxon>Pterygota</taxon>
        <taxon>Neoptera</taxon>
        <taxon>Endopterygota</taxon>
        <taxon>Lepidoptera</taxon>
        <taxon>Glossata</taxon>
        <taxon>Ditrysia</taxon>
        <taxon>Papilionoidea</taxon>
        <taxon>Nymphalidae</taxon>
        <taxon>Satyrinae</taxon>
        <taxon>Satyrini</taxon>
        <taxon>Parargina</taxon>
        <taxon>Pararge</taxon>
    </lineage>
</organism>
<protein>
    <submittedName>
        <fullName evidence="2">Jg9638 protein</fullName>
    </submittedName>
</protein>
<gene>
    <name evidence="2" type="primary">jg9638</name>
    <name evidence="2" type="ORF">PAEG_LOCUS17385</name>
</gene>
<dbReference type="InterPro" id="IPR015897">
    <property type="entry name" value="CHK_kinase-like"/>
</dbReference>
<dbReference type="EMBL" id="CAKXAJ010025557">
    <property type="protein sequence ID" value="CAH2240901.1"/>
    <property type="molecule type" value="Genomic_DNA"/>
</dbReference>
<dbReference type="InterPro" id="IPR004119">
    <property type="entry name" value="EcKL"/>
</dbReference>
<dbReference type="SUPFAM" id="SSF56112">
    <property type="entry name" value="Protein kinase-like (PK-like)"/>
    <property type="match status" value="2"/>
</dbReference>
<dbReference type="Pfam" id="PF02958">
    <property type="entry name" value="EcKL"/>
    <property type="match status" value="2"/>
</dbReference>
<accession>A0A8S4RSN7</accession>
<name>A0A8S4RSN7_9NEOP</name>